<dbReference type="KEGG" id="ngl:RG1141_PA10700"/>
<accession>A0A068THL6</accession>
<dbReference type="PATRIC" id="fig|1028801.3.peg.5672"/>
<dbReference type="Pfam" id="PF13924">
    <property type="entry name" value="Lipocalin_5"/>
    <property type="match status" value="1"/>
</dbReference>
<reference evidence="3" key="1">
    <citation type="journal article" date="2014" name="BMC Genomics">
        <title>Genome sequencing of two Neorhizobium galegae strains reveals a noeT gene responsible for the unusual acetylation of the nodulation factors.</title>
        <authorList>
            <person name="Osterman J."/>
            <person name="Marsh J."/>
            <person name="Laine P.K."/>
            <person name="Zeng Z."/>
            <person name="Alatalo E."/>
            <person name="Sullivan J.T."/>
            <person name="Young J.P."/>
            <person name="Thomas-Oates J."/>
            <person name="Paulin L."/>
            <person name="Lindstrom K."/>
        </authorList>
    </citation>
    <scope>NUCLEOTIDE SEQUENCE [LARGE SCALE GENOMIC DNA]</scope>
    <source>
        <strain evidence="3">HAMBI 1141</strain>
        <plasmid evidence="3">II</plasmid>
    </source>
</reference>
<gene>
    <name evidence="2" type="ORF">RG1141_PA10700</name>
</gene>
<protein>
    <recommendedName>
        <fullName evidence="1">Lipocalin-like domain-containing protein</fullName>
    </recommendedName>
</protein>
<proteinExistence type="predicted"/>
<feature type="domain" description="Lipocalin-like" evidence="1">
    <location>
        <begin position="1"/>
        <end position="81"/>
    </location>
</feature>
<evidence type="ECO:0000313" key="3">
    <source>
        <dbReference type="Proteomes" id="UP000028186"/>
    </source>
</evidence>
<keyword evidence="2" id="KW-0614">Plasmid</keyword>
<name>A0A068THL6_NEOGA</name>
<sequence>MAAQLARHGRRTFPSGDWRAASTEDGARAFKEYFGYFGTFSIDTERRTVTHHIEGAWFPNLEGGDQKRHYRFESDLLVLDADTDWGRVRIVWRKAGARDANREKAK</sequence>
<dbReference type="EMBL" id="HG938356">
    <property type="protein sequence ID" value="CDN57902.1"/>
    <property type="molecule type" value="Genomic_DNA"/>
</dbReference>
<dbReference type="HOGENOM" id="CLU_2220364_0_0_5"/>
<dbReference type="Proteomes" id="UP000028186">
    <property type="component" value="Plasmid pHAMBI1141a"/>
</dbReference>
<dbReference type="InterPro" id="IPR024311">
    <property type="entry name" value="Lipocalin-like"/>
</dbReference>
<evidence type="ECO:0000259" key="1">
    <source>
        <dbReference type="Pfam" id="PF13924"/>
    </source>
</evidence>
<dbReference type="AlphaFoldDB" id="A0A068THL6"/>
<geneLocation type="plasmid" evidence="3">
    <name>II</name>
</geneLocation>
<evidence type="ECO:0000313" key="2">
    <source>
        <dbReference type="EMBL" id="CDN57902.1"/>
    </source>
</evidence>
<organism evidence="2 3">
    <name type="scientific">Neorhizobium galegae bv. officinalis bv. officinalis str. HAMBI 1141</name>
    <dbReference type="NCBI Taxonomy" id="1028801"/>
    <lineage>
        <taxon>Bacteria</taxon>
        <taxon>Pseudomonadati</taxon>
        <taxon>Pseudomonadota</taxon>
        <taxon>Alphaproteobacteria</taxon>
        <taxon>Hyphomicrobiales</taxon>
        <taxon>Rhizobiaceae</taxon>
        <taxon>Rhizobium/Agrobacterium group</taxon>
        <taxon>Neorhizobium</taxon>
    </lineage>
</organism>